<name>A0A182JME5_ANOAO</name>
<feature type="compositionally biased region" description="Pro residues" evidence="1">
    <location>
        <begin position="472"/>
        <end position="482"/>
    </location>
</feature>
<organism evidence="2">
    <name type="scientific">Anopheles atroparvus</name>
    <name type="common">European mosquito</name>
    <dbReference type="NCBI Taxonomy" id="41427"/>
    <lineage>
        <taxon>Eukaryota</taxon>
        <taxon>Metazoa</taxon>
        <taxon>Ecdysozoa</taxon>
        <taxon>Arthropoda</taxon>
        <taxon>Hexapoda</taxon>
        <taxon>Insecta</taxon>
        <taxon>Pterygota</taxon>
        <taxon>Neoptera</taxon>
        <taxon>Endopterygota</taxon>
        <taxon>Diptera</taxon>
        <taxon>Nematocera</taxon>
        <taxon>Culicoidea</taxon>
        <taxon>Culicidae</taxon>
        <taxon>Anophelinae</taxon>
        <taxon>Anopheles</taxon>
    </lineage>
</organism>
<evidence type="ECO:0000256" key="1">
    <source>
        <dbReference type="SAM" id="MobiDB-lite"/>
    </source>
</evidence>
<dbReference type="VEuPathDB" id="VectorBase:AATE020790"/>
<feature type="compositionally biased region" description="Low complexity" evidence="1">
    <location>
        <begin position="224"/>
        <end position="255"/>
    </location>
</feature>
<proteinExistence type="predicted"/>
<reference evidence="2" key="1">
    <citation type="submission" date="2022-08" db="UniProtKB">
        <authorList>
            <consortium name="EnsemblMetazoa"/>
        </authorList>
    </citation>
    <scope>IDENTIFICATION</scope>
    <source>
        <strain evidence="2">EBRO</strain>
    </source>
</reference>
<feature type="region of interest" description="Disordered" evidence="1">
    <location>
        <begin position="170"/>
        <end position="255"/>
    </location>
</feature>
<dbReference type="AlphaFoldDB" id="A0A182JME5"/>
<dbReference type="EnsemblMetazoa" id="AATE020790-RA">
    <property type="protein sequence ID" value="AATE020790-PA.1"/>
    <property type="gene ID" value="AATE020790"/>
</dbReference>
<evidence type="ECO:0000313" key="2">
    <source>
        <dbReference type="EnsemblMetazoa" id="AATE020790-PA.1"/>
    </source>
</evidence>
<accession>A0A182JME5</accession>
<feature type="compositionally biased region" description="Low complexity" evidence="1">
    <location>
        <begin position="183"/>
        <end position="203"/>
    </location>
</feature>
<sequence length="529" mass="53288">MLPAEIAATSQKARAPHEDIYLTEAQHLRVVRKGGGVGSAVWDMAVSSGPLVAAASSSKSHASASCFPAGGGGSVAVAVDECPGPTVAERDEEDVFDGSFATAGGRDAFSSSVEPPGDASRRLEHMASRMLPRASTPCICSLSRWSPVRGAAASGARSCSGLSKLISVRSPPPSSPCAGGGAVSASSSSSTPVGNSGSSSGASGSCGGGGGSPKSTTAHRVPLSGATFTSGTTSSSGCPRPSASISSPNSSRSSIFSASSGGRSCCGSVAATTTTSASSSSASSATRRLPRSAASCCSFPARLPAVPFLPPGVGSFFAFGGVGRSLRRSAFCCCCCCSLPSPSPAGGSSTLTNFSQATEGGFLSTGGFNAPPLAALRSCCCSCCCAGLLFARCCCTVAVWCGFTRLVPPKYGRCFSSMTGTMRSRPMRDAGWLMGRGSKPPVACGTPPVRSSDEPRYGSPHSCMKSSEPRLSGPPAPLPPAPPIPPPPLIVVTVPSGLTTLAILRMSRRRRRMMLLLLLPCCGEEVQPR</sequence>
<protein>
    <submittedName>
        <fullName evidence="2">Uncharacterized protein</fullName>
    </submittedName>
</protein>
<feature type="region of interest" description="Disordered" evidence="1">
    <location>
        <begin position="437"/>
        <end position="482"/>
    </location>
</feature>